<accession>A0A0D2N006</accession>
<dbReference type="Pfam" id="PF08719">
    <property type="entry name" value="NADAR"/>
    <property type="match status" value="1"/>
</dbReference>
<dbReference type="STRING" id="945553.A0A0D2N006"/>
<feature type="region of interest" description="Disordered" evidence="2">
    <location>
        <begin position="1"/>
        <end position="21"/>
    </location>
</feature>
<dbReference type="NCBIfam" id="TIGR02464">
    <property type="entry name" value="ribofla_fusion"/>
    <property type="match status" value="1"/>
</dbReference>
<evidence type="ECO:0000313" key="5">
    <source>
        <dbReference type="Proteomes" id="UP000054270"/>
    </source>
</evidence>
<feature type="coiled-coil region" evidence="1">
    <location>
        <begin position="49"/>
        <end position="76"/>
    </location>
</feature>
<evidence type="ECO:0000259" key="3">
    <source>
        <dbReference type="Pfam" id="PF08719"/>
    </source>
</evidence>
<feature type="region of interest" description="Disordered" evidence="2">
    <location>
        <begin position="76"/>
        <end position="103"/>
    </location>
</feature>
<organism evidence="4 5">
    <name type="scientific">Hypholoma sublateritium (strain FD-334 SS-4)</name>
    <dbReference type="NCBI Taxonomy" id="945553"/>
    <lineage>
        <taxon>Eukaryota</taxon>
        <taxon>Fungi</taxon>
        <taxon>Dikarya</taxon>
        <taxon>Basidiomycota</taxon>
        <taxon>Agaricomycotina</taxon>
        <taxon>Agaricomycetes</taxon>
        <taxon>Agaricomycetidae</taxon>
        <taxon>Agaricales</taxon>
        <taxon>Agaricineae</taxon>
        <taxon>Strophariaceae</taxon>
        <taxon>Hypholoma</taxon>
    </lineage>
</organism>
<name>A0A0D2N006_HYPSF</name>
<feature type="domain" description="NADAR" evidence="3">
    <location>
        <begin position="109"/>
        <end position="238"/>
    </location>
</feature>
<dbReference type="InterPro" id="IPR012816">
    <property type="entry name" value="NADAR"/>
</dbReference>
<proteinExistence type="predicted"/>
<keyword evidence="5" id="KW-1185">Reference proteome</keyword>
<dbReference type="EMBL" id="KN817518">
    <property type="protein sequence ID" value="KJA29703.1"/>
    <property type="molecule type" value="Genomic_DNA"/>
</dbReference>
<dbReference type="OrthoDB" id="206452at2759"/>
<keyword evidence="1" id="KW-0175">Coiled coil</keyword>
<reference evidence="5" key="1">
    <citation type="submission" date="2014-04" db="EMBL/GenBank/DDBJ databases">
        <title>Evolutionary Origins and Diversification of the Mycorrhizal Mutualists.</title>
        <authorList>
            <consortium name="DOE Joint Genome Institute"/>
            <consortium name="Mycorrhizal Genomics Consortium"/>
            <person name="Kohler A."/>
            <person name="Kuo A."/>
            <person name="Nagy L.G."/>
            <person name="Floudas D."/>
            <person name="Copeland A."/>
            <person name="Barry K.W."/>
            <person name="Cichocki N."/>
            <person name="Veneault-Fourrey C."/>
            <person name="LaButti K."/>
            <person name="Lindquist E.A."/>
            <person name="Lipzen A."/>
            <person name="Lundell T."/>
            <person name="Morin E."/>
            <person name="Murat C."/>
            <person name="Riley R."/>
            <person name="Ohm R."/>
            <person name="Sun H."/>
            <person name="Tunlid A."/>
            <person name="Henrissat B."/>
            <person name="Grigoriev I.V."/>
            <person name="Hibbett D.S."/>
            <person name="Martin F."/>
        </authorList>
    </citation>
    <scope>NUCLEOTIDE SEQUENCE [LARGE SCALE GENOMIC DNA]</scope>
    <source>
        <strain evidence="5">FD-334 SS-4</strain>
    </source>
</reference>
<evidence type="ECO:0000313" key="4">
    <source>
        <dbReference type="EMBL" id="KJA29703.1"/>
    </source>
</evidence>
<dbReference type="SUPFAM" id="SSF143990">
    <property type="entry name" value="YbiA-like"/>
    <property type="match status" value="1"/>
</dbReference>
<dbReference type="Gene3D" id="1.10.357.40">
    <property type="entry name" value="YbiA-like"/>
    <property type="match status" value="1"/>
</dbReference>
<dbReference type="InterPro" id="IPR037238">
    <property type="entry name" value="YbiA-like_sf"/>
</dbReference>
<dbReference type="Proteomes" id="UP000054270">
    <property type="component" value="Unassembled WGS sequence"/>
</dbReference>
<dbReference type="CDD" id="cd15457">
    <property type="entry name" value="NADAR"/>
    <property type="match status" value="1"/>
</dbReference>
<dbReference type="OMA" id="NGPNEMG"/>
<feature type="compositionally biased region" description="Polar residues" evidence="2">
    <location>
        <begin position="78"/>
        <end position="88"/>
    </location>
</feature>
<evidence type="ECO:0000256" key="2">
    <source>
        <dbReference type="SAM" id="MobiDB-lite"/>
    </source>
</evidence>
<sequence>MIVPSTSPRPDIPPLDTAQGSRDADDLLRVIHELASNLTNLQLTHTESERKFEQQISTLLQRVDALEAKVAVLEHDAQTTPGTGNSMPTPAGSPPAVRFDQDSPQYAGFMNHSPHRVVYRNLTYPTAAHLFEAFKFIDNHPAIAENIRACPDLHALYAVANQNSTFVRPDWPHMHLEFMEQALFLKFQQHKDLRRKLVGTEDAHIIYADTNDAFWGNGPNEMGQNLLGQALVNVRETLHVEELSMRTE</sequence>
<gene>
    <name evidence="4" type="ORF">HYPSUDRAFT_230030</name>
</gene>
<protein>
    <recommendedName>
        <fullName evidence="3">NADAR domain-containing protein</fullName>
    </recommendedName>
</protein>
<dbReference type="AlphaFoldDB" id="A0A0D2N006"/>
<evidence type="ECO:0000256" key="1">
    <source>
        <dbReference type="SAM" id="Coils"/>
    </source>
</evidence>